<dbReference type="GO" id="GO:0010333">
    <property type="term" value="F:terpene synthase activity"/>
    <property type="evidence" value="ECO:0007669"/>
    <property type="project" value="InterPro"/>
</dbReference>
<feature type="compositionally biased region" description="Polar residues" evidence="3">
    <location>
        <begin position="698"/>
        <end position="735"/>
    </location>
</feature>
<feature type="region of interest" description="Disordered" evidence="3">
    <location>
        <begin position="2322"/>
        <end position="2373"/>
    </location>
</feature>
<feature type="coiled-coil region" evidence="2">
    <location>
        <begin position="747"/>
        <end position="904"/>
    </location>
</feature>
<keyword evidence="2" id="KW-0175">Coiled coil</keyword>
<evidence type="ECO:0000313" key="5">
    <source>
        <dbReference type="EMBL" id="KAF4314346.1"/>
    </source>
</evidence>
<dbReference type="SUPFAM" id="SSF48576">
    <property type="entry name" value="Terpenoid synthases"/>
    <property type="match status" value="1"/>
</dbReference>
<feature type="compositionally biased region" description="Basic and acidic residues" evidence="3">
    <location>
        <begin position="2364"/>
        <end position="2373"/>
    </location>
</feature>
<dbReference type="SMART" id="SM00233">
    <property type="entry name" value="PH"/>
    <property type="match status" value="1"/>
</dbReference>
<feature type="coiled-coil region" evidence="2">
    <location>
        <begin position="961"/>
        <end position="1002"/>
    </location>
</feature>
<dbReference type="InterPro" id="IPR024774">
    <property type="entry name" value="PH_dom-Mcp5-type"/>
</dbReference>
<feature type="compositionally biased region" description="Polar residues" evidence="3">
    <location>
        <begin position="1114"/>
        <end position="1129"/>
    </location>
</feature>
<dbReference type="SUPFAM" id="SSF50729">
    <property type="entry name" value="PH domain-like"/>
    <property type="match status" value="1"/>
</dbReference>
<protein>
    <recommendedName>
        <fullName evidence="4">PH domain-containing protein</fullName>
    </recommendedName>
</protein>
<evidence type="ECO:0000259" key="4">
    <source>
        <dbReference type="PROSITE" id="PS50003"/>
    </source>
</evidence>
<feature type="domain" description="PH" evidence="4">
    <location>
        <begin position="2052"/>
        <end position="2163"/>
    </location>
</feature>
<feature type="compositionally biased region" description="Polar residues" evidence="3">
    <location>
        <begin position="1954"/>
        <end position="1963"/>
    </location>
</feature>
<organism evidence="5 6">
    <name type="scientific">Botryosphaeria dothidea</name>
    <dbReference type="NCBI Taxonomy" id="55169"/>
    <lineage>
        <taxon>Eukaryota</taxon>
        <taxon>Fungi</taxon>
        <taxon>Dikarya</taxon>
        <taxon>Ascomycota</taxon>
        <taxon>Pezizomycotina</taxon>
        <taxon>Dothideomycetes</taxon>
        <taxon>Dothideomycetes incertae sedis</taxon>
        <taxon>Botryosphaeriales</taxon>
        <taxon>Botryosphaeriaceae</taxon>
        <taxon>Botryosphaeria</taxon>
    </lineage>
</organism>
<dbReference type="GO" id="GO:0008299">
    <property type="term" value="P:isoprenoid biosynthetic process"/>
    <property type="evidence" value="ECO:0007669"/>
    <property type="project" value="UniProtKB-ARBA"/>
</dbReference>
<feature type="compositionally biased region" description="Polar residues" evidence="3">
    <location>
        <begin position="1299"/>
        <end position="1317"/>
    </location>
</feature>
<feature type="compositionally biased region" description="Low complexity" evidence="3">
    <location>
        <begin position="2240"/>
        <end position="2249"/>
    </location>
</feature>
<feature type="compositionally biased region" description="Basic and acidic residues" evidence="3">
    <location>
        <begin position="1017"/>
        <end position="1042"/>
    </location>
</feature>
<feature type="region of interest" description="Disordered" evidence="3">
    <location>
        <begin position="545"/>
        <end position="568"/>
    </location>
</feature>
<evidence type="ECO:0000256" key="2">
    <source>
        <dbReference type="SAM" id="Coils"/>
    </source>
</evidence>
<feature type="compositionally biased region" description="Basic residues" evidence="3">
    <location>
        <begin position="2329"/>
        <end position="2346"/>
    </location>
</feature>
<accession>A0A8H4J708</accession>
<dbReference type="InterPro" id="IPR001849">
    <property type="entry name" value="PH_domain"/>
</dbReference>
<dbReference type="InterPro" id="IPR053005">
    <property type="entry name" value="Nuclear_Pos-Cytoskel_Interact"/>
</dbReference>
<sequence length="2373" mass="261367">MYTKRRDHGFRHAIMQFKPISDMALSSFLSSRHQLKEALKSMEVSQTRFLRPRTPEEARENVTMATLPDLFVTFISPEPKVNPHYEEVKRESEEWMRNNLWKNLSEQEIRKRCAADFCYFSAIMCPDAGKERFRTVCDWIYWVFEFDDQFDEGELGKDQKKGKAEVARMVSILGGEGEHKRPSIRPRPMARHFSSFLADNASNKYGAAVSSATTNEVERHYPAVREVTPLQLLFQSIWERVEKSSPPAVRERYVKSNAHFCHSVAELHGEAFDDMVVMENIRRYLQVRAQNIGLYPLLALEEYAYGIDLPREVVEHEAIQEIERLVAEILTLQNDILSYHREHSIGHSQNLISIFRRRLGLTQQQSYDKANELLHRCYRQWYIAHSEVPCWGEQVDVQVQQYLKACVDVLKANVRWSFKSQRYFGADVDRRPRPRPLCAASTPRDWPLLDCARNPSDAQLSTPLIPPPAAERRVDAPVPVDRASSAAADTPRVCCSLLLSTRTTDHCAQPVHDRPPLRIDKRTLRGALTFPLAANLLFASAFTDRESRPRRPGLRPATTMPTSAASPPKVVAVDVDESDPFVSPAASNNSDSRRRYAGFDNQLFSIYAEGSPSQAKRALEAHLAETERRLQEASQLGTVLVQQRKELSDRLKEIAQQQDATEIGPELRTKLVELEREFNEVGKDTARAFIPKTRVPSYHQSLDSEGNSIFSSEAQNSPSKISVPSSRKQRNQQPNRIHDIKLATEISSSLLNQVRELQAALTEKDEQLKLISTERSRLEVEVEGLTQRLRVLDESEQRFKDENWNLETRIQELTAQQKEAEDKEHRLNQNLTTANSEKTSVERELEDLKQAHGKLHDDHQAAHRQYEAEITGLRRNVSSGEAERSALQRKVEDLLSQNEELARAVAYHRRLEESGSGRNSNEEGDGQDSDQSTPDHSPPPSPSKFTPRHSQLETETLKSSLQHAHRMIQNLKNNIHREKTEKMELRRLLQETKDELDIARREAVNGVGASVKKRRPNEKQDLFKKPPRPDRLGMARGSKDEIILDDGDWEDNDEHDVPETPSRRPKPTIGGVGLSPFSRRVTSASFNSSTENFQTATENSDAFETANERDTATETEAFQTGVETMAGSSTEEDTETEVGSARGQLRSRRYSRLSQVPAGHRDSYLSTASTSGDELDSEADIRTPQRSEQPRYRLKVTRNARRSVRNATEALNGNASDVTKSPSASFMSDGSHAEADGGKSLLAELGNFSERDSDLDPESEPGTPGRSSIISPQESPQLRRAIADRALIRKASLAKTPMVDSSTNTDPWSPQSNRSISSTSAALGAAIAGGLGFGLGKDSDTQTESHRESTLELAPSALEEPSLDSPASTAPSTGTVLGQASAAQEEIAVTTPAPLSLSEVNSQQVEPLEPLPQNLQVSSISSLASEPVEPAAPEAPKFAFSSLASLHSEPVEPAAPSAPKLALSSVASLQSEPIEPEAPVIPALAISSVSSLHSEEPVEPEAPVAPKLGLSSVSSLHSEPVEPETPVIPKLGLSSLSSLHSEPVEPEATVTPQLGLSSVSALQSEPIEPEAPTLPKVIPPPLRLTPISSLHSEPLDSEPPTTVVRPQVEPSQLSSILSLHSEPVEAETPVARELELPAANSQLSQISSIDTEPVSPEVPKVIPPSFQLSSISSLHSEPVAPAEPEIKPIDLQLSSISSLQAEPVAAELPAAAKVAPSSISPVLGQGVEPVSLPLPEGFGKSAPSLSYANISAQDVEPVALKETQKPVPALSYANISTQHVEPKEAEMPGRPLAAAHKANAFDIMSKETRVVATQEPVSESRRPFAPINENVAHVERPSSKKQKISVADGSTQTMVSSAELDDLLSKDRAAVIGAPPSPTKIPSSPSKSSFSSPKDAPAYKTVRRPGSSQSIRSARSEPAPPLPPNHQEVIAAAAQKVPQTPSAMGPPTKPASAYKNQNSSHASQFRPRTPNGTASLHGSTRGTSPHSVRSGTTPRPRLQAARSEVSSPISRRTSVSSFASEIDQRFNIPVNPIGRDEYGQAIDPRMVQAITQTMIGEYLWKYTRKAGREEMSVNRHRRFFWVHPYTRTLYWSDQDPATAGKAQLKAKSVQIEDVRVETDDNPYPPGLHRKSLIVVTPGRAVKFTATTGQRHETWFNALSYLLLRTSNERDDDPASTDKDMTPEEAQEFNPAFGRSGSRQTARSRMSLSSYNSRTTRNSSPQRSRLATIAKRRAAEQRSATLTPTTPSTSGRFSSLSGMFRPATAGFRGSFSSRRSKTSGQEASIYDASLVPDSAEDLRQVIEAQEREADRLENVRACCDGKHDVGSLSKKPHGNHHHHNHTRKASHTRSSSIGASTFLASQSELDARSRNSTS</sequence>
<feature type="region of interest" description="Disordered" evidence="3">
    <location>
        <begin position="1871"/>
        <end position="2016"/>
    </location>
</feature>
<dbReference type="CDD" id="cd13365">
    <property type="entry name" value="PH_PLC_plant-like"/>
    <property type="match status" value="1"/>
</dbReference>
<feature type="compositionally biased region" description="Low complexity" evidence="3">
    <location>
        <begin position="2206"/>
        <end position="2219"/>
    </location>
</feature>
<feature type="region of interest" description="Disordered" evidence="3">
    <location>
        <begin position="1585"/>
        <end position="1609"/>
    </location>
</feature>
<feature type="compositionally biased region" description="Polar residues" evidence="3">
    <location>
        <begin position="1970"/>
        <end position="1993"/>
    </location>
</feature>
<dbReference type="OrthoDB" id="2149224at2759"/>
<feature type="region of interest" description="Disordered" evidence="3">
    <location>
        <begin position="1334"/>
        <end position="1384"/>
    </location>
</feature>
<dbReference type="EMBL" id="WWBZ02000001">
    <property type="protein sequence ID" value="KAF4314346.1"/>
    <property type="molecule type" value="Genomic_DNA"/>
</dbReference>
<feature type="region of interest" description="Disordered" evidence="3">
    <location>
        <begin position="2167"/>
        <end position="2258"/>
    </location>
</feature>
<feature type="compositionally biased region" description="Low complexity" evidence="3">
    <location>
        <begin position="1880"/>
        <end position="1894"/>
    </location>
</feature>
<dbReference type="PANTHER" id="PTHR28190">
    <property type="entry name" value="NUCLEAR MIGRATION PROTEIN NUM1"/>
    <property type="match status" value="1"/>
</dbReference>
<comment type="similarity">
    <text evidence="1">Belongs to the terpene synthase family.</text>
</comment>
<dbReference type="Proteomes" id="UP000572817">
    <property type="component" value="Unassembled WGS sequence"/>
</dbReference>
<proteinExistence type="inferred from homology"/>
<feature type="compositionally biased region" description="Polar residues" evidence="3">
    <location>
        <begin position="2196"/>
        <end position="2205"/>
    </location>
</feature>
<dbReference type="Pfam" id="PF19086">
    <property type="entry name" value="Terpene_syn_C_2"/>
    <property type="match status" value="1"/>
</dbReference>
<dbReference type="SFLD" id="SFLDG01020">
    <property type="entry name" value="Terpene_Cyclase_Like_2"/>
    <property type="match status" value="1"/>
</dbReference>
<feature type="region of interest" description="Disordered" evidence="3">
    <location>
        <begin position="1007"/>
        <end position="1237"/>
    </location>
</feature>
<evidence type="ECO:0000256" key="3">
    <source>
        <dbReference type="SAM" id="MobiDB-lite"/>
    </source>
</evidence>
<name>A0A8H4J708_9PEZI</name>
<feature type="region of interest" description="Disordered" evidence="3">
    <location>
        <begin position="909"/>
        <end position="951"/>
    </location>
</feature>
<feature type="compositionally biased region" description="Polar residues" evidence="3">
    <location>
        <begin position="1205"/>
        <end position="1228"/>
    </location>
</feature>
<dbReference type="GO" id="GO:0000226">
    <property type="term" value="P:microtubule cytoskeleton organization"/>
    <property type="evidence" value="ECO:0007669"/>
    <property type="project" value="TreeGrafter"/>
</dbReference>
<dbReference type="SFLD" id="SFLDS00005">
    <property type="entry name" value="Isoprenoid_Synthase_Type_I"/>
    <property type="match status" value="1"/>
</dbReference>
<dbReference type="PROSITE" id="PS50003">
    <property type="entry name" value="PH_DOMAIN"/>
    <property type="match status" value="1"/>
</dbReference>
<feature type="compositionally biased region" description="Low complexity" evidence="3">
    <location>
        <begin position="2005"/>
        <end position="2016"/>
    </location>
</feature>
<dbReference type="InterPro" id="IPR034686">
    <property type="entry name" value="Terpene_cyclase-like_2"/>
</dbReference>
<dbReference type="GO" id="GO:0015631">
    <property type="term" value="F:tubulin binding"/>
    <property type="evidence" value="ECO:0007669"/>
    <property type="project" value="TreeGrafter"/>
</dbReference>
<dbReference type="GO" id="GO:0005543">
    <property type="term" value="F:phospholipid binding"/>
    <property type="evidence" value="ECO:0007669"/>
    <property type="project" value="InterPro"/>
</dbReference>
<feature type="compositionally biased region" description="Basic residues" evidence="3">
    <location>
        <begin position="1192"/>
        <end position="1204"/>
    </location>
</feature>
<keyword evidence="6" id="KW-1185">Reference proteome</keyword>
<feature type="region of interest" description="Disordered" evidence="3">
    <location>
        <begin position="1250"/>
        <end position="1277"/>
    </location>
</feature>
<evidence type="ECO:0000256" key="1">
    <source>
        <dbReference type="ARBA" id="ARBA00006333"/>
    </source>
</evidence>
<feature type="region of interest" description="Disordered" evidence="3">
    <location>
        <begin position="1812"/>
        <end position="1851"/>
    </location>
</feature>
<dbReference type="InterPro" id="IPR008949">
    <property type="entry name" value="Isoprenoid_synthase_dom_sf"/>
</dbReference>
<reference evidence="5" key="1">
    <citation type="submission" date="2020-04" db="EMBL/GenBank/DDBJ databases">
        <title>Genome Assembly and Annotation of Botryosphaeria dothidea sdau 11-99, a Latent Pathogen of Apple Fruit Ring Rot in China.</title>
        <authorList>
            <person name="Yu C."/>
            <person name="Diao Y."/>
            <person name="Lu Q."/>
            <person name="Zhao J."/>
            <person name="Cui S."/>
            <person name="Peng C."/>
            <person name="He B."/>
            <person name="Liu H."/>
        </authorList>
    </citation>
    <scope>NUCLEOTIDE SEQUENCE [LARGE SCALE GENOMIC DNA]</scope>
    <source>
        <strain evidence="5">Sdau11-99</strain>
    </source>
</reference>
<feature type="compositionally biased region" description="Polar residues" evidence="3">
    <location>
        <begin position="1365"/>
        <end position="1382"/>
    </location>
</feature>
<gene>
    <name evidence="5" type="ORF">GTA08_BOTSDO00928</name>
</gene>
<dbReference type="Pfam" id="PF12814">
    <property type="entry name" value="Mcp5_PH"/>
    <property type="match status" value="1"/>
</dbReference>
<feature type="compositionally biased region" description="Basic and acidic residues" evidence="3">
    <location>
        <begin position="1337"/>
        <end position="1350"/>
    </location>
</feature>
<feature type="region of interest" description="Disordered" evidence="3">
    <location>
        <begin position="1294"/>
        <end position="1317"/>
    </location>
</feature>
<dbReference type="GO" id="GO:0032065">
    <property type="term" value="P:maintenance of protein location in cell cortex"/>
    <property type="evidence" value="ECO:0007669"/>
    <property type="project" value="InterPro"/>
</dbReference>
<feature type="region of interest" description="Disordered" evidence="3">
    <location>
        <begin position="698"/>
        <end position="737"/>
    </location>
</feature>
<feature type="compositionally biased region" description="Polar residues" evidence="3">
    <location>
        <begin position="1080"/>
        <end position="1102"/>
    </location>
</feature>
<feature type="compositionally biased region" description="Acidic residues" evidence="3">
    <location>
        <begin position="1043"/>
        <end position="1054"/>
    </location>
</feature>
<evidence type="ECO:0000313" key="6">
    <source>
        <dbReference type="Proteomes" id="UP000572817"/>
    </source>
</evidence>
<dbReference type="GO" id="GO:0005739">
    <property type="term" value="C:mitochondrion"/>
    <property type="evidence" value="ECO:0007669"/>
    <property type="project" value="TreeGrafter"/>
</dbReference>
<comment type="caution">
    <text evidence="5">The sequence shown here is derived from an EMBL/GenBank/DDBJ whole genome shotgun (WGS) entry which is preliminary data.</text>
</comment>
<feature type="compositionally biased region" description="Polar residues" evidence="3">
    <location>
        <begin position="2347"/>
        <end position="2363"/>
    </location>
</feature>
<dbReference type="Gene3D" id="1.10.600.10">
    <property type="entry name" value="Farnesyl Diphosphate Synthase"/>
    <property type="match status" value="1"/>
</dbReference>
<feature type="compositionally biased region" description="Polar residues" evidence="3">
    <location>
        <begin position="1265"/>
        <end position="1276"/>
    </location>
</feature>
<feature type="compositionally biased region" description="Basic and acidic residues" evidence="3">
    <location>
        <begin position="1179"/>
        <end position="1191"/>
    </location>
</feature>
<dbReference type="PANTHER" id="PTHR28190:SF1">
    <property type="entry name" value="NUCLEAR MIGRATION PROTEIN NUM1"/>
    <property type="match status" value="1"/>
</dbReference>
<dbReference type="GO" id="GO:0005938">
    <property type="term" value="C:cell cortex"/>
    <property type="evidence" value="ECO:0007669"/>
    <property type="project" value="InterPro"/>
</dbReference>